<evidence type="ECO:0000256" key="2">
    <source>
        <dbReference type="SAM" id="SignalP"/>
    </source>
</evidence>
<dbReference type="PANTHER" id="PTHR10083:SF374">
    <property type="entry name" value="BPTI_KUNITZ INHIBITOR DOMAIN-CONTAINING PROTEIN"/>
    <property type="match status" value="1"/>
</dbReference>
<dbReference type="SUPFAM" id="SSF57362">
    <property type="entry name" value="BPTI-like"/>
    <property type="match status" value="2"/>
</dbReference>
<evidence type="ECO:0000313" key="5">
    <source>
        <dbReference type="Proteomes" id="UP000282613"/>
    </source>
</evidence>
<dbReference type="PANTHER" id="PTHR10083">
    <property type="entry name" value="KUNITZ-TYPE PROTEASE INHIBITOR-RELATED"/>
    <property type="match status" value="1"/>
</dbReference>
<dbReference type="GO" id="GO:0004867">
    <property type="term" value="F:serine-type endopeptidase inhibitor activity"/>
    <property type="evidence" value="ECO:0007669"/>
    <property type="project" value="InterPro"/>
</dbReference>
<dbReference type="CDD" id="cd00109">
    <property type="entry name" value="Kunitz-type"/>
    <property type="match status" value="1"/>
</dbReference>
<dbReference type="Gene3D" id="4.10.410.10">
    <property type="entry name" value="Pancreatic trypsin inhibitor Kunitz domain"/>
    <property type="match status" value="2"/>
</dbReference>
<dbReference type="SMART" id="SM00131">
    <property type="entry name" value="KU"/>
    <property type="match status" value="2"/>
</dbReference>
<evidence type="ECO:0000259" key="3">
    <source>
        <dbReference type="PROSITE" id="PS50279"/>
    </source>
</evidence>
<dbReference type="PROSITE" id="PS50279">
    <property type="entry name" value="BPTI_KUNITZ_2"/>
    <property type="match status" value="2"/>
</dbReference>
<sequence>MTIISLLTFLVLCFANFNQGSLRTQDSQYKYGQWSVKLKAFVWFSGKEDICNLPLDIGLCRAYMEVWGYNSTAGHCVKFVYGGCGGNENNFFTKKECRQTCEKKLRKRRSSFRHGDVYLSLQLAQSDRTYYDLLPWPNKQAHKVTAREVVWFSGNRDICSQPIDKGNGRARISAWGYDVARGHCVHFFYSGAGGNENRFQTLKKCRRACGNVFLN</sequence>
<dbReference type="FunFam" id="4.10.410.10:FF:000020">
    <property type="entry name" value="Collagen, type VI, alpha 3"/>
    <property type="match status" value="1"/>
</dbReference>
<protein>
    <submittedName>
        <fullName evidence="6">BPTI/Kunitz inhibitor domain-containing protein</fullName>
    </submittedName>
</protein>
<organism evidence="6">
    <name type="scientific">Taenia asiatica</name>
    <name type="common">Asian tapeworm</name>
    <dbReference type="NCBI Taxonomy" id="60517"/>
    <lineage>
        <taxon>Eukaryota</taxon>
        <taxon>Metazoa</taxon>
        <taxon>Spiralia</taxon>
        <taxon>Lophotrochozoa</taxon>
        <taxon>Platyhelminthes</taxon>
        <taxon>Cestoda</taxon>
        <taxon>Eucestoda</taxon>
        <taxon>Cyclophyllidea</taxon>
        <taxon>Taeniidae</taxon>
        <taxon>Taenia</taxon>
    </lineage>
</organism>
<dbReference type="PROSITE" id="PS00280">
    <property type="entry name" value="BPTI_KUNITZ_1"/>
    <property type="match status" value="1"/>
</dbReference>
<feature type="domain" description="BPTI/Kunitz inhibitor" evidence="3">
    <location>
        <begin position="51"/>
        <end position="101"/>
    </location>
</feature>
<feature type="signal peptide" evidence="2">
    <location>
        <begin position="1"/>
        <end position="15"/>
    </location>
</feature>
<reference evidence="6" key="1">
    <citation type="submission" date="2017-02" db="UniProtKB">
        <authorList>
            <consortium name="WormBaseParasite"/>
        </authorList>
    </citation>
    <scope>IDENTIFICATION</scope>
</reference>
<proteinExistence type="predicted"/>
<dbReference type="STRING" id="60517.A0A0R3WAZ9"/>
<evidence type="ECO:0000313" key="6">
    <source>
        <dbReference type="WBParaSite" id="TASK_0000776901-mRNA-1"/>
    </source>
</evidence>
<dbReference type="OrthoDB" id="4473401at2759"/>
<dbReference type="AlphaFoldDB" id="A0A0R3WAZ9"/>
<dbReference type="Proteomes" id="UP000282613">
    <property type="component" value="Unassembled WGS sequence"/>
</dbReference>
<dbReference type="EMBL" id="UYRS01018672">
    <property type="protein sequence ID" value="VDK38989.1"/>
    <property type="molecule type" value="Genomic_DNA"/>
</dbReference>
<accession>A0A0R3WAZ9</accession>
<keyword evidence="5" id="KW-1185">Reference proteome</keyword>
<feature type="chain" id="PRO_5043132681" evidence="2">
    <location>
        <begin position="16"/>
        <end position="215"/>
    </location>
</feature>
<dbReference type="PRINTS" id="PR00759">
    <property type="entry name" value="BASICPTASE"/>
</dbReference>
<dbReference type="Pfam" id="PF00014">
    <property type="entry name" value="Kunitz_BPTI"/>
    <property type="match status" value="2"/>
</dbReference>
<dbReference type="CDD" id="cd22593">
    <property type="entry name" value="Kunitz_conkunitzin"/>
    <property type="match status" value="1"/>
</dbReference>
<keyword evidence="2" id="KW-0732">Signal</keyword>
<dbReference type="WBParaSite" id="TASK_0000776901-mRNA-1">
    <property type="protein sequence ID" value="TASK_0000776901-mRNA-1"/>
    <property type="gene ID" value="TASK_0000776901"/>
</dbReference>
<name>A0A0R3WAZ9_TAEAS</name>
<reference evidence="4 5" key="2">
    <citation type="submission" date="2018-11" db="EMBL/GenBank/DDBJ databases">
        <authorList>
            <consortium name="Pathogen Informatics"/>
        </authorList>
    </citation>
    <scope>NUCLEOTIDE SEQUENCE [LARGE SCALE GENOMIC DNA]</scope>
</reference>
<dbReference type="GO" id="GO:0005615">
    <property type="term" value="C:extracellular space"/>
    <property type="evidence" value="ECO:0007669"/>
    <property type="project" value="TreeGrafter"/>
</dbReference>
<keyword evidence="1" id="KW-1015">Disulfide bond</keyword>
<evidence type="ECO:0000313" key="4">
    <source>
        <dbReference type="EMBL" id="VDK38989.1"/>
    </source>
</evidence>
<dbReference type="InterPro" id="IPR002223">
    <property type="entry name" value="Kunitz_BPTI"/>
</dbReference>
<evidence type="ECO:0000256" key="1">
    <source>
        <dbReference type="ARBA" id="ARBA00023157"/>
    </source>
</evidence>
<dbReference type="InterPro" id="IPR020901">
    <property type="entry name" value="Prtase_inh_Kunz-CS"/>
</dbReference>
<dbReference type="InterPro" id="IPR036880">
    <property type="entry name" value="Kunitz_BPTI_sf"/>
</dbReference>
<feature type="domain" description="BPTI/Kunitz inhibitor" evidence="3">
    <location>
        <begin position="159"/>
        <end position="209"/>
    </location>
</feature>
<dbReference type="InterPro" id="IPR050098">
    <property type="entry name" value="TFPI/VKTCI-like"/>
</dbReference>
<gene>
    <name evidence="4" type="ORF">TASK_LOCUS7770</name>
</gene>